<evidence type="ECO:0000313" key="2">
    <source>
        <dbReference type="Proteomes" id="UP000037540"/>
    </source>
</evidence>
<reference evidence="1 2" key="1">
    <citation type="submission" date="2015-07" db="EMBL/GenBank/DDBJ databases">
        <title>Draft genome sequences of 17 French Clostridium botulinum group III.</title>
        <authorList>
            <person name="Woudstra C."/>
            <person name="Le Marechal C."/>
            <person name="Souillard R."/>
            <person name="Bayon-Auboyer M.-H."/>
            <person name="Dessouter D."/>
            <person name="Fach P."/>
        </authorList>
    </citation>
    <scope>NUCLEOTIDE SEQUENCE [LARGE SCALE GENOMIC DNA]</scope>
    <source>
        <strain evidence="1 2">12LNRI-CD</strain>
    </source>
</reference>
<proteinExistence type="predicted"/>
<sequence>MRVLTSGEQLDGKKIVYCDIEHMADIDGTMIITEDREVLMFNGRGSEYDMIYNVADEQQIIRCVLSNSDTSIRRILLKYSVITEEEIKQMQKR</sequence>
<dbReference type="AlphaFoldDB" id="A0A9Q1UVP1"/>
<name>A0A9Q1UVP1_CLOBO</name>
<dbReference type="Proteomes" id="UP000037540">
    <property type="component" value="Unassembled WGS sequence"/>
</dbReference>
<organism evidence="1 2">
    <name type="scientific">Clostridium botulinum</name>
    <dbReference type="NCBI Taxonomy" id="1491"/>
    <lineage>
        <taxon>Bacteria</taxon>
        <taxon>Bacillati</taxon>
        <taxon>Bacillota</taxon>
        <taxon>Clostridia</taxon>
        <taxon>Eubacteriales</taxon>
        <taxon>Clostridiaceae</taxon>
        <taxon>Clostridium</taxon>
    </lineage>
</organism>
<gene>
    <name evidence="1" type="ORF">ADU74_14175</name>
</gene>
<accession>A0A9Q1UVP1</accession>
<evidence type="ECO:0000313" key="1">
    <source>
        <dbReference type="EMBL" id="KOA81444.1"/>
    </source>
</evidence>
<dbReference type="EMBL" id="LGVR01000123">
    <property type="protein sequence ID" value="KOA81444.1"/>
    <property type="molecule type" value="Genomic_DNA"/>
</dbReference>
<protein>
    <submittedName>
        <fullName evidence="1">Uncharacterized protein</fullName>
    </submittedName>
</protein>
<comment type="caution">
    <text evidence="1">The sequence shown here is derived from an EMBL/GenBank/DDBJ whole genome shotgun (WGS) entry which is preliminary data.</text>
</comment>
<dbReference type="RefSeq" id="WP_013720826.1">
    <property type="nucleotide sequence ID" value="NZ_LGVO01000037.1"/>
</dbReference>
<dbReference type="OrthoDB" id="2907204at2"/>